<sequence>MIFYLSISLVAIIGLLAYFITEYRKSKVFNEYLDLNVSLDFNQITGVGAKSSHGLLLFNISEIRIDAKAICIDKIKFNSDKVKVRSLNTVSAKLPIPKDGIVLSIGVRRSKGFTASAAEHCSVSISGFLLEDRHKRIYFKKRVSVNTLSSIKST</sequence>
<reference evidence="1" key="1">
    <citation type="submission" date="2020-10" db="EMBL/GenBank/DDBJ databases">
        <authorList>
            <person name="Lu T."/>
            <person name="Wang Q."/>
            <person name="Han X."/>
        </authorList>
    </citation>
    <scope>NUCLEOTIDE SEQUENCE</scope>
    <source>
        <strain evidence="1">WQ 366</strain>
    </source>
</reference>
<protein>
    <recommendedName>
        <fullName evidence="3">Late embryogenesis abundant protein</fullName>
    </recommendedName>
</protein>
<evidence type="ECO:0000313" key="1">
    <source>
        <dbReference type="EMBL" id="MCA5004071.1"/>
    </source>
</evidence>
<name>A0ABS7Z1M1_9SPHI</name>
<dbReference type="EMBL" id="JADEYP010000003">
    <property type="protein sequence ID" value="MCA5004071.1"/>
    <property type="molecule type" value="Genomic_DNA"/>
</dbReference>
<accession>A0ABS7Z1M1</accession>
<dbReference type="RefSeq" id="WP_225551405.1">
    <property type="nucleotide sequence ID" value="NZ_JADEYP010000003.1"/>
</dbReference>
<comment type="caution">
    <text evidence="1">The sequence shown here is derived from an EMBL/GenBank/DDBJ whole genome shotgun (WGS) entry which is preliminary data.</text>
</comment>
<gene>
    <name evidence="1" type="ORF">IPZ78_02755</name>
</gene>
<dbReference type="Proteomes" id="UP001165302">
    <property type="component" value="Unassembled WGS sequence"/>
</dbReference>
<evidence type="ECO:0008006" key="3">
    <source>
        <dbReference type="Google" id="ProtNLM"/>
    </source>
</evidence>
<evidence type="ECO:0000313" key="2">
    <source>
        <dbReference type="Proteomes" id="UP001165302"/>
    </source>
</evidence>
<organism evidence="1 2">
    <name type="scientific">Sphingobacterium bovistauri</name>
    <dbReference type="NCBI Taxonomy" id="2781959"/>
    <lineage>
        <taxon>Bacteria</taxon>
        <taxon>Pseudomonadati</taxon>
        <taxon>Bacteroidota</taxon>
        <taxon>Sphingobacteriia</taxon>
        <taxon>Sphingobacteriales</taxon>
        <taxon>Sphingobacteriaceae</taxon>
        <taxon>Sphingobacterium</taxon>
    </lineage>
</organism>
<keyword evidence="2" id="KW-1185">Reference proteome</keyword>
<proteinExistence type="predicted"/>